<accession>A0A239PD04</accession>
<keyword evidence="2" id="KW-0645">Protease</keyword>
<evidence type="ECO:0000256" key="7">
    <source>
        <dbReference type="ARBA" id="ARBA00023157"/>
    </source>
</evidence>
<keyword evidence="7" id="KW-1015">Disulfide bond</keyword>
<evidence type="ECO:0000313" key="10">
    <source>
        <dbReference type="Proteomes" id="UP000198282"/>
    </source>
</evidence>
<dbReference type="Gene3D" id="3.30.300.50">
    <property type="match status" value="1"/>
</dbReference>
<evidence type="ECO:0000259" key="8">
    <source>
        <dbReference type="Pfam" id="PF02983"/>
    </source>
</evidence>
<organism evidence="9 10">
    <name type="scientific">Streptosporangium subroseum</name>
    <dbReference type="NCBI Taxonomy" id="106412"/>
    <lineage>
        <taxon>Bacteria</taxon>
        <taxon>Bacillati</taxon>
        <taxon>Actinomycetota</taxon>
        <taxon>Actinomycetes</taxon>
        <taxon>Streptosporangiales</taxon>
        <taxon>Streptosporangiaceae</taxon>
        <taxon>Streptosporangium</taxon>
    </lineage>
</organism>
<dbReference type="CDD" id="cd21112">
    <property type="entry name" value="alphaLP-like"/>
    <property type="match status" value="1"/>
</dbReference>
<dbReference type="AlphaFoldDB" id="A0A239PD04"/>
<feature type="domain" description="Peptidase S1A alpha-lytic prodomain" evidence="8">
    <location>
        <begin position="87"/>
        <end position="141"/>
    </location>
</feature>
<keyword evidence="3" id="KW-0732">Signal</keyword>
<dbReference type="InterPro" id="IPR001316">
    <property type="entry name" value="Pept_S1A_streptogrisin"/>
</dbReference>
<dbReference type="GO" id="GO:0004252">
    <property type="term" value="F:serine-type endopeptidase activity"/>
    <property type="evidence" value="ECO:0007669"/>
    <property type="project" value="InterPro"/>
</dbReference>
<evidence type="ECO:0000256" key="5">
    <source>
        <dbReference type="ARBA" id="ARBA00022825"/>
    </source>
</evidence>
<dbReference type="PRINTS" id="PR00861">
    <property type="entry name" value="ALYTICPTASE"/>
</dbReference>
<proteinExistence type="inferred from homology"/>
<evidence type="ECO:0000256" key="2">
    <source>
        <dbReference type="ARBA" id="ARBA00022670"/>
    </source>
</evidence>
<dbReference type="GO" id="GO:0005576">
    <property type="term" value="C:extracellular region"/>
    <property type="evidence" value="ECO:0007669"/>
    <property type="project" value="InterPro"/>
</dbReference>
<dbReference type="InterPro" id="IPR009003">
    <property type="entry name" value="Peptidase_S1_PA"/>
</dbReference>
<keyword evidence="10" id="KW-1185">Reference proteome</keyword>
<dbReference type="InterPro" id="IPR043504">
    <property type="entry name" value="Peptidase_S1_PA_chymotrypsin"/>
</dbReference>
<dbReference type="InterPro" id="IPR004236">
    <property type="entry name" value="Pept_S1_alpha_lytic"/>
</dbReference>
<comment type="similarity">
    <text evidence="1">Belongs to the peptidase S1 family.</text>
</comment>
<keyword evidence="6" id="KW-0865">Zymogen</keyword>
<dbReference type="EMBL" id="FZOD01000148">
    <property type="protein sequence ID" value="SNT64951.1"/>
    <property type="molecule type" value="Genomic_DNA"/>
</dbReference>
<keyword evidence="5" id="KW-0720">Serine protease</keyword>
<keyword evidence="4" id="KW-0378">Hydrolase</keyword>
<evidence type="ECO:0000256" key="4">
    <source>
        <dbReference type="ARBA" id="ARBA00022801"/>
    </source>
</evidence>
<name>A0A239PD04_9ACTN</name>
<feature type="non-terminal residue" evidence="9">
    <location>
        <position position="1"/>
    </location>
</feature>
<dbReference type="Proteomes" id="UP000198282">
    <property type="component" value="Unassembled WGS sequence"/>
</dbReference>
<evidence type="ECO:0000256" key="3">
    <source>
        <dbReference type="ARBA" id="ARBA00022729"/>
    </source>
</evidence>
<reference evidence="9 10" key="1">
    <citation type="submission" date="2017-06" db="EMBL/GenBank/DDBJ databases">
        <authorList>
            <person name="Kim H.J."/>
            <person name="Triplett B.A."/>
        </authorList>
    </citation>
    <scope>NUCLEOTIDE SEQUENCE [LARGE SCALE GENOMIC DNA]</scope>
    <source>
        <strain evidence="9 10">CGMCC 4.2132</strain>
    </source>
</reference>
<evidence type="ECO:0000313" key="9">
    <source>
        <dbReference type="EMBL" id="SNT64951.1"/>
    </source>
</evidence>
<gene>
    <name evidence="9" type="ORF">SAMN05216276_11481</name>
</gene>
<protein>
    <submittedName>
        <fullName evidence="9">Trypsin</fullName>
    </submittedName>
</protein>
<dbReference type="OrthoDB" id="8781117at2"/>
<dbReference type="GO" id="GO:0006508">
    <property type="term" value="P:proteolysis"/>
    <property type="evidence" value="ECO:0007669"/>
    <property type="project" value="UniProtKB-KW"/>
</dbReference>
<evidence type="ECO:0000256" key="6">
    <source>
        <dbReference type="ARBA" id="ARBA00023145"/>
    </source>
</evidence>
<dbReference type="Gene3D" id="2.60.120.380">
    <property type="match status" value="1"/>
</dbReference>
<dbReference type="Pfam" id="PF02983">
    <property type="entry name" value="Pro_Al_protease"/>
    <property type="match status" value="1"/>
</dbReference>
<dbReference type="SUPFAM" id="SSF50494">
    <property type="entry name" value="Trypsin-like serine proteases"/>
    <property type="match status" value="1"/>
</dbReference>
<sequence length="471" mass="50008">AGLRPPPGMIQALQRDLYLTEEQAHTRLLNEIRLTEVEANLRKELGAEFSGSWFSGGLAQTLVVATTDRENVSRITAQGAQAEIVSRSLTELEETIREVDKALSTESQGGLVRYIDVRSNTVVVLSDAPSTTKDVIMASAANKVAVRVVPSVERPRLMFGAVGGLTYYNGPKTRCSVGFSVTKGTKKGFVTAGHCGKAGDIATDAIGNVLGTFQASTVPDSPRGNFAWVAMNDNWTPDLSANNGARGTMSVAGSREAVEGASVCQPSPTTGWHCGTILQRKTSITYPQKTLVDQVRTSVCAESSDSGGPFIAADQAQGVASGGSGDCVSGGFTYFQPVNEILTTYDLTLVTTTGTDNQDDQGDLQAPCTDHPKAATGTLSNGRSVYQPNNRSYRSTTAGVHAACLDANDGVDFDFDLDLQKWDGRSWATVATSDSPNADEKISYTGTAGDYRYRVTSFLGTGPYTLKYTTP</sequence>
<dbReference type="Gene3D" id="2.40.10.10">
    <property type="entry name" value="Trypsin-like serine proteases"/>
    <property type="match status" value="2"/>
</dbReference>
<dbReference type="InterPro" id="IPR035070">
    <property type="entry name" value="Streptogrisin_prodomain"/>
</dbReference>
<evidence type="ECO:0000256" key="1">
    <source>
        <dbReference type="ARBA" id="ARBA00007664"/>
    </source>
</evidence>